<gene>
    <name evidence="8" type="ORF">OIDMADRAFT_37551</name>
</gene>
<comment type="similarity">
    <text evidence="2">Belongs to the amidase family.</text>
</comment>
<dbReference type="InterPro" id="IPR036928">
    <property type="entry name" value="AS_sf"/>
</dbReference>
<dbReference type="PANTHER" id="PTHR46072:SF7">
    <property type="entry name" value="AMIDASE"/>
    <property type="match status" value="1"/>
</dbReference>
<keyword evidence="4" id="KW-0378">Hydrolase</keyword>
<dbReference type="InterPro" id="IPR020556">
    <property type="entry name" value="Amidase_CS"/>
</dbReference>
<evidence type="ECO:0000256" key="1">
    <source>
        <dbReference type="ARBA" id="ARBA00001311"/>
    </source>
</evidence>
<feature type="binding site" evidence="6">
    <location>
        <position position="192"/>
    </location>
    <ligand>
        <name>substrate</name>
    </ligand>
</feature>
<evidence type="ECO:0000313" key="9">
    <source>
        <dbReference type="Proteomes" id="UP000054321"/>
    </source>
</evidence>
<feature type="active site" description="Acyl-ester intermediate" evidence="5">
    <location>
        <position position="242"/>
    </location>
</feature>
<evidence type="ECO:0000256" key="6">
    <source>
        <dbReference type="PIRSR" id="PIRSR001221-2"/>
    </source>
</evidence>
<evidence type="ECO:0000256" key="5">
    <source>
        <dbReference type="PIRSR" id="PIRSR001221-1"/>
    </source>
</evidence>
<keyword evidence="9" id="KW-1185">Reference proteome</keyword>
<evidence type="ECO:0000259" key="7">
    <source>
        <dbReference type="Pfam" id="PF01425"/>
    </source>
</evidence>
<dbReference type="EC" id="3.5.1.4" evidence="3"/>
<protein>
    <recommendedName>
        <fullName evidence="3">amidase</fullName>
        <ecNumber evidence="3">3.5.1.4</ecNumber>
    </recommendedName>
</protein>
<evidence type="ECO:0000256" key="3">
    <source>
        <dbReference type="ARBA" id="ARBA00012922"/>
    </source>
</evidence>
<dbReference type="EMBL" id="KN832870">
    <property type="protein sequence ID" value="KIN08369.1"/>
    <property type="molecule type" value="Genomic_DNA"/>
</dbReference>
<organism evidence="8 9">
    <name type="scientific">Oidiodendron maius (strain Zn)</name>
    <dbReference type="NCBI Taxonomy" id="913774"/>
    <lineage>
        <taxon>Eukaryota</taxon>
        <taxon>Fungi</taxon>
        <taxon>Dikarya</taxon>
        <taxon>Ascomycota</taxon>
        <taxon>Pezizomycotina</taxon>
        <taxon>Leotiomycetes</taxon>
        <taxon>Leotiomycetes incertae sedis</taxon>
        <taxon>Myxotrichaceae</taxon>
        <taxon>Oidiodendron</taxon>
    </lineage>
</organism>
<feature type="domain" description="Amidase" evidence="7">
    <location>
        <begin position="79"/>
        <end position="540"/>
    </location>
</feature>
<proteinExistence type="inferred from homology"/>
<dbReference type="STRING" id="913774.A0A0C3DAI8"/>
<dbReference type="Proteomes" id="UP000054321">
    <property type="component" value="Unassembled WGS sequence"/>
</dbReference>
<dbReference type="HOGENOM" id="CLU_009600_9_2_1"/>
<comment type="catalytic activity">
    <reaction evidence="1">
        <text>a monocarboxylic acid amide + H2O = a monocarboxylate + NH4(+)</text>
        <dbReference type="Rhea" id="RHEA:12020"/>
        <dbReference type="ChEBI" id="CHEBI:15377"/>
        <dbReference type="ChEBI" id="CHEBI:28938"/>
        <dbReference type="ChEBI" id="CHEBI:35757"/>
        <dbReference type="ChEBI" id="CHEBI:83628"/>
        <dbReference type="EC" id="3.5.1.4"/>
    </reaction>
</comment>
<feature type="active site" description="Charge relay system" evidence="5">
    <location>
        <position position="218"/>
    </location>
</feature>
<evidence type="ECO:0000313" key="8">
    <source>
        <dbReference type="EMBL" id="KIN08369.1"/>
    </source>
</evidence>
<dbReference type="PANTHER" id="PTHR46072">
    <property type="entry name" value="AMIDASE-RELATED-RELATED"/>
    <property type="match status" value="1"/>
</dbReference>
<dbReference type="InterPro" id="IPR023631">
    <property type="entry name" value="Amidase_dom"/>
</dbReference>
<evidence type="ECO:0000256" key="2">
    <source>
        <dbReference type="ARBA" id="ARBA00009199"/>
    </source>
</evidence>
<dbReference type="InParanoid" id="A0A0C3DAI8"/>
<dbReference type="PIRSF" id="PIRSF001221">
    <property type="entry name" value="Amidase_fungi"/>
    <property type="match status" value="1"/>
</dbReference>
<dbReference type="GO" id="GO:0004040">
    <property type="term" value="F:amidase activity"/>
    <property type="evidence" value="ECO:0007669"/>
    <property type="project" value="UniProtKB-EC"/>
</dbReference>
<accession>A0A0C3DAI8</accession>
<dbReference type="FunCoup" id="A0A0C3DAI8">
    <property type="interactions" value="55"/>
</dbReference>
<dbReference type="OrthoDB" id="6428749at2759"/>
<feature type="binding site" evidence="6">
    <location>
        <position position="218"/>
    </location>
    <ligand>
        <name>substrate</name>
    </ligand>
</feature>
<dbReference type="AlphaFoldDB" id="A0A0C3DAI8"/>
<feature type="binding site" evidence="6">
    <location>
        <begin position="239"/>
        <end position="242"/>
    </location>
    <ligand>
        <name>substrate</name>
    </ligand>
</feature>
<dbReference type="PROSITE" id="PS00571">
    <property type="entry name" value="AMIDASES"/>
    <property type="match status" value="1"/>
</dbReference>
<feature type="active site" description="Charge relay system" evidence="5">
    <location>
        <position position="134"/>
    </location>
</feature>
<sequence length="556" mass="60845">MGSISLTWQDLAEKKRQSLLDLIPSEWCIPLPIPSAKERRDVTGAYTHQFLSPHEIAITETNAAEIVKNTCNGSWTATEVVTAFCHRAALAHQLLNCLHEIFFDQAIAKAKALDALFAEGGPVGPLHGLPVSLKDQFHVEGVETTMGYVGWIDTFEGEKGTGKERVFESEMVRELRKCGAIPFCKTSVPHTLMAAETKNNIIGCTLNPFNRNMSCGGSSGGEGALIGFRGSPAGFGTDIGGSVRIPSGFNGLFGLRPSHGRLPYGGAANSMDGQNTIRSVAGPIATSAKSLKLLTKSILNQEPWLYDPLVVEMPWREQSKADTLSFGIVMTESGVRPQPPVRRALDTVISVAKKLGHGLVEWNPPSHKKALEIGFSVFLSDGGLDIHKHIGLSGEPLHPRVAELYGNTPSAPITADKVAENYLQQRAYQKEYLDYWNSTAMQTGTGRPVDAVICMLSPMAALQLDSWMFIGCTPWVNVLDYSAIVIPVTKVDKDIDKFDEAYQPVNEDDRKTWESYNPDIQHGTPVGIQIVGRRFNEEKLIEIAELFEEALKDLSE</sequence>
<reference evidence="9" key="2">
    <citation type="submission" date="2015-01" db="EMBL/GenBank/DDBJ databases">
        <title>Evolutionary Origins and Diversification of the Mycorrhizal Mutualists.</title>
        <authorList>
            <consortium name="DOE Joint Genome Institute"/>
            <consortium name="Mycorrhizal Genomics Consortium"/>
            <person name="Kohler A."/>
            <person name="Kuo A."/>
            <person name="Nagy L.G."/>
            <person name="Floudas D."/>
            <person name="Copeland A."/>
            <person name="Barry K.W."/>
            <person name="Cichocki N."/>
            <person name="Veneault-Fourrey C."/>
            <person name="LaButti K."/>
            <person name="Lindquist E.A."/>
            <person name="Lipzen A."/>
            <person name="Lundell T."/>
            <person name="Morin E."/>
            <person name="Murat C."/>
            <person name="Riley R."/>
            <person name="Ohm R."/>
            <person name="Sun H."/>
            <person name="Tunlid A."/>
            <person name="Henrissat B."/>
            <person name="Grigoriev I.V."/>
            <person name="Hibbett D.S."/>
            <person name="Martin F."/>
        </authorList>
    </citation>
    <scope>NUCLEOTIDE SEQUENCE [LARGE SCALE GENOMIC DNA]</scope>
    <source>
        <strain evidence="9">Zn</strain>
    </source>
</reference>
<name>A0A0C3DAI8_OIDMZ</name>
<dbReference type="SUPFAM" id="SSF75304">
    <property type="entry name" value="Amidase signature (AS) enzymes"/>
    <property type="match status" value="1"/>
</dbReference>
<reference evidence="8 9" key="1">
    <citation type="submission" date="2014-04" db="EMBL/GenBank/DDBJ databases">
        <authorList>
            <consortium name="DOE Joint Genome Institute"/>
            <person name="Kuo A."/>
            <person name="Martino E."/>
            <person name="Perotto S."/>
            <person name="Kohler A."/>
            <person name="Nagy L.G."/>
            <person name="Floudas D."/>
            <person name="Copeland A."/>
            <person name="Barry K.W."/>
            <person name="Cichocki N."/>
            <person name="Veneault-Fourrey C."/>
            <person name="LaButti K."/>
            <person name="Lindquist E.A."/>
            <person name="Lipzen A."/>
            <person name="Lundell T."/>
            <person name="Morin E."/>
            <person name="Murat C."/>
            <person name="Sun H."/>
            <person name="Tunlid A."/>
            <person name="Henrissat B."/>
            <person name="Grigoriev I.V."/>
            <person name="Hibbett D.S."/>
            <person name="Martin F."/>
            <person name="Nordberg H.P."/>
            <person name="Cantor M.N."/>
            <person name="Hua S.X."/>
        </authorList>
    </citation>
    <scope>NUCLEOTIDE SEQUENCE [LARGE SCALE GENOMIC DNA]</scope>
    <source>
        <strain evidence="8 9">Zn</strain>
    </source>
</reference>
<evidence type="ECO:0000256" key="4">
    <source>
        <dbReference type="ARBA" id="ARBA00022801"/>
    </source>
</evidence>
<dbReference type="Pfam" id="PF01425">
    <property type="entry name" value="Amidase"/>
    <property type="match status" value="1"/>
</dbReference>
<dbReference type="Gene3D" id="3.90.1300.10">
    <property type="entry name" value="Amidase signature (AS) domain"/>
    <property type="match status" value="1"/>
</dbReference>